<evidence type="ECO:0000256" key="9">
    <source>
        <dbReference type="ARBA" id="ARBA00022824"/>
    </source>
</evidence>
<comment type="similarity">
    <text evidence="5">Belongs to the plant organ size related (OSR) protein family.</text>
</comment>
<evidence type="ECO:0000256" key="3">
    <source>
        <dbReference type="ARBA" id="ARBA00004240"/>
    </source>
</evidence>
<evidence type="ECO:0000313" key="16">
    <source>
        <dbReference type="Proteomes" id="UP000008021"/>
    </source>
</evidence>
<dbReference type="GO" id="GO:0046622">
    <property type="term" value="P:positive regulation of organ growth"/>
    <property type="evidence" value="ECO:0007669"/>
    <property type="project" value="InterPro"/>
</dbReference>
<evidence type="ECO:0000256" key="4">
    <source>
        <dbReference type="ARBA" id="ARBA00004496"/>
    </source>
</evidence>
<keyword evidence="11 14" id="KW-0472">Membrane</keyword>
<evidence type="ECO:0000256" key="10">
    <source>
        <dbReference type="ARBA" id="ARBA00022989"/>
    </source>
</evidence>
<dbReference type="STRING" id="40149.A0A0E0DRG2"/>
<evidence type="ECO:0000313" key="15">
    <source>
        <dbReference type="EnsemblPlants" id="OMERI05G14500.1"/>
    </source>
</evidence>
<feature type="transmembrane region" description="Helical" evidence="14">
    <location>
        <begin position="90"/>
        <end position="109"/>
    </location>
</feature>
<dbReference type="Proteomes" id="UP000008021">
    <property type="component" value="Chromosome 5"/>
</dbReference>
<dbReference type="eggNOG" id="ENOG502SXSW">
    <property type="taxonomic scope" value="Eukaryota"/>
</dbReference>
<dbReference type="Gramene" id="OMERI05G14500.1">
    <property type="protein sequence ID" value="OMERI05G14500.1"/>
    <property type="gene ID" value="OMERI05G14500"/>
</dbReference>
<dbReference type="GO" id="GO:0016020">
    <property type="term" value="C:membrane"/>
    <property type="evidence" value="ECO:0007669"/>
    <property type="project" value="UniProtKB-SubCell"/>
</dbReference>
<organism evidence="15">
    <name type="scientific">Oryza meridionalis</name>
    <dbReference type="NCBI Taxonomy" id="40149"/>
    <lineage>
        <taxon>Eukaryota</taxon>
        <taxon>Viridiplantae</taxon>
        <taxon>Streptophyta</taxon>
        <taxon>Embryophyta</taxon>
        <taxon>Tracheophyta</taxon>
        <taxon>Spermatophyta</taxon>
        <taxon>Magnoliopsida</taxon>
        <taxon>Liliopsida</taxon>
        <taxon>Poales</taxon>
        <taxon>Poaceae</taxon>
        <taxon>BOP clade</taxon>
        <taxon>Oryzoideae</taxon>
        <taxon>Oryzeae</taxon>
        <taxon>Oryzinae</taxon>
        <taxon>Oryza</taxon>
    </lineage>
</organism>
<dbReference type="AlphaFoldDB" id="A0A0E0DRG2"/>
<accession>A0A0E0DRG2</accession>
<keyword evidence="10 14" id="KW-1133">Transmembrane helix</keyword>
<dbReference type="GO" id="GO:0009725">
    <property type="term" value="P:response to hormone"/>
    <property type="evidence" value="ECO:0007669"/>
    <property type="project" value="UniProtKB-ARBA"/>
</dbReference>
<keyword evidence="12" id="KW-0539">Nucleus</keyword>
<dbReference type="PANTHER" id="PTHR36023">
    <property type="entry name" value="ARGOS-LIKE PROTEIN"/>
    <property type="match status" value="1"/>
</dbReference>
<comment type="subcellular location">
    <subcellularLocation>
        <location evidence="4">Cytoplasm</location>
    </subcellularLocation>
    <subcellularLocation>
        <location evidence="3">Endoplasmic reticulum</location>
    </subcellularLocation>
    <subcellularLocation>
        <location evidence="2">Membrane</location>
        <topology evidence="2">Multi-pass membrane protein</topology>
    </subcellularLocation>
    <subcellularLocation>
        <location evidence="1">Nucleus</location>
    </subcellularLocation>
</comment>
<dbReference type="GO" id="GO:0005783">
    <property type="term" value="C:endoplasmic reticulum"/>
    <property type="evidence" value="ECO:0007669"/>
    <property type="project" value="UniProtKB-SubCell"/>
</dbReference>
<keyword evidence="6" id="KW-0217">Developmental protein</keyword>
<proteinExistence type="inferred from homology"/>
<evidence type="ECO:0000256" key="6">
    <source>
        <dbReference type="ARBA" id="ARBA00022473"/>
    </source>
</evidence>
<keyword evidence="16" id="KW-1185">Reference proteome</keyword>
<dbReference type="PANTHER" id="PTHR36023:SF4">
    <property type="entry name" value="AUXIN REGULATED GENE INVOLVED IN ORGAN SIZE 4"/>
    <property type="match status" value="1"/>
</dbReference>
<feature type="transmembrane region" description="Helical" evidence="14">
    <location>
        <begin position="57"/>
        <end position="78"/>
    </location>
</feature>
<reference evidence="15" key="2">
    <citation type="submission" date="2018-05" db="EMBL/GenBank/DDBJ databases">
        <title>OmerRS3 (Oryza meridionalis Reference Sequence Version 3).</title>
        <authorList>
            <person name="Zhang J."/>
            <person name="Kudrna D."/>
            <person name="Lee S."/>
            <person name="Talag J."/>
            <person name="Welchert J."/>
            <person name="Wing R.A."/>
        </authorList>
    </citation>
    <scope>NUCLEOTIDE SEQUENCE [LARGE SCALE GENOMIC DNA]</scope>
    <source>
        <strain evidence="15">cv. OR44</strain>
    </source>
</reference>
<evidence type="ECO:0000256" key="2">
    <source>
        <dbReference type="ARBA" id="ARBA00004141"/>
    </source>
</evidence>
<evidence type="ECO:0000256" key="1">
    <source>
        <dbReference type="ARBA" id="ARBA00004123"/>
    </source>
</evidence>
<evidence type="ECO:0000256" key="11">
    <source>
        <dbReference type="ARBA" id="ARBA00023136"/>
    </source>
</evidence>
<sequence length="123" mass="12966">MADSTHNIWHQMVEVGDGMATVDMTEWRETTRSGSPSADGEEGEVAAARRRREPEAAAYFTAGLTALFACLAALLVLLPLVLPPLPPPPSLLLLVPVGLMAVLLALAFLPADGRRSSIASSCV</sequence>
<dbReference type="EnsemblPlants" id="OMERI05G14500.1">
    <property type="protein sequence ID" value="OMERI05G14500.1"/>
    <property type="gene ID" value="OMERI05G14500"/>
</dbReference>
<name>A0A0E0DRG2_9ORYZ</name>
<feature type="region of interest" description="Disordered" evidence="13">
    <location>
        <begin position="26"/>
        <end position="49"/>
    </location>
</feature>
<evidence type="ECO:0000256" key="13">
    <source>
        <dbReference type="SAM" id="MobiDB-lite"/>
    </source>
</evidence>
<keyword evidence="7" id="KW-0963">Cytoplasm</keyword>
<keyword evidence="9" id="KW-0256">Endoplasmic reticulum</keyword>
<dbReference type="InterPro" id="IPR037468">
    <property type="entry name" value="ARGOS/ARL/OSR1"/>
</dbReference>
<evidence type="ECO:0000256" key="8">
    <source>
        <dbReference type="ARBA" id="ARBA00022692"/>
    </source>
</evidence>
<protein>
    <submittedName>
        <fullName evidence="15">Uncharacterized protein</fullName>
    </submittedName>
</protein>
<evidence type="ECO:0000256" key="12">
    <source>
        <dbReference type="ARBA" id="ARBA00023242"/>
    </source>
</evidence>
<evidence type="ECO:0000256" key="5">
    <source>
        <dbReference type="ARBA" id="ARBA00006891"/>
    </source>
</evidence>
<evidence type="ECO:0000256" key="14">
    <source>
        <dbReference type="SAM" id="Phobius"/>
    </source>
</evidence>
<dbReference type="GO" id="GO:0005634">
    <property type="term" value="C:nucleus"/>
    <property type="evidence" value="ECO:0007669"/>
    <property type="project" value="UniProtKB-SubCell"/>
</dbReference>
<keyword evidence="8 14" id="KW-0812">Transmembrane</keyword>
<dbReference type="HOGENOM" id="CLU_132308_0_1_1"/>
<evidence type="ECO:0000256" key="7">
    <source>
        <dbReference type="ARBA" id="ARBA00022490"/>
    </source>
</evidence>
<reference evidence="15" key="1">
    <citation type="submission" date="2015-04" db="UniProtKB">
        <authorList>
            <consortium name="EnsemblPlants"/>
        </authorList>
    </citation>
    <scope>IDENTIFICATION</scope>
</reference>